<dbReference type="AlphaFoldDB" id="A0A9W9X284"/>
<organism evidence="7 8">
    <name type="scientific">Penicillium diatomitis</name>
    <dbReference type="NCBI Taxonomy" id="2819901"/>
    <lineage>
        <taxon>Eukaryota</taxon>
        <taxon>Fungi</taxon>
        <taxon>Dikarya</taxon>
        <taxon>Ascomycota</taxon>
        <taxon>Pezizomycotina</taxon>
        <taxon>Eurotiomycetes</taxon>
        <taxon>Eurotiomycetidae</taxon>
        <taxon>Eurotiales</taxon>
        <taxon>Aspergillaceae</taxon>
        <taxon>Penicillium</taxon>
    </lineage>
</organism>
<sequence>MALRRPHRKSRHGCLECKRRRVKCDEIRPTCSNCAKRHSECEYGSSTSLLWANEEPIVFRQSTSRTSGSDNGQPSDSVLSSPSTDSLHVGMLSHLGGDGLSRPTAATMSTSTPTTALNLPDLELMMHWCNDTYQTLSRNESTDRVWRNAVPEEALSHPFLMHGILALSALHLARTGPDPSRKTAFLNRAVTHQNQALALFRELLSDIRESNAKAMFAFASVVVVYTFGFPHTPDAQDPGSCIEDLYQVLFLARGVQQVIRSPAEYLSHTNFAPILQIEEIQTELPDDANATINDLHEANEVCGAQNRAHETEVYTAAIDNVAEMLRWVYGGMTSNVVAGRWAIKLPSRFMELLREREPMALVLLAHFALLLHYLKHRWCFEDWCGRLAKAVWRLLDHEWRSLVHWAMVGILGENYLEKVKPL</sequence>
<dbReference type="Gene3D" id="4.10.240.10">
    <property type="entry name" value="Zn(2)-C6 fungal-type DNA-binding domain"/>
    <property type="match status" value="1"/>
</dbReference>
<dbReference type="PANTHER" id="PTHR47784:SF5">
    <property type="entry name" value="STEROL UPTAKE CONTROL PROTEIN 2"/>
    <property type="match status" value="1"/>
</dbReference>
<dbReference type="RefSeq" id="XP_056788491.1">
    <property type="nucleotide sequence ID" value="XM_056936556.1"/>
</dbReference>
<dbReference type="PROSITE" id="PS50048">
    <property type="entry name" value="ZN2_CY6_FUNGAL_2"/>
    <property type="match status" value="1"/>
</dbReference>
<evidence type="ECO:0000313" key="7">
    <source>
        <dbReference type="EMBL" id="KAJ5481061.1"/>
    </source>
</evidence>
<dbReference type="Pfam" id="PF11951">
    <property type="entry name" value="Fungal_trans_2"/>
    <property type="match status" value="1"/>
</dbReference>
<dbReference type="GeneID" id="81626805"/>
<keyword evidence="2" id="KW-0238">DNA-binding</keyword>
<dbReference type="Proteomes" id="UP001148312">
    <property type="component" value="Unassembled WGS sequence"/>
</dbReference>
<dbReference type="CDD" id="cd00067">
    <property type="entry name" value="GAL4"/>
    <property type="match status" value="1"/>
</dbReference>
<dbReference type="SMART" id="SM00066">
    <property type="entry name" value="GAL4"/>
    <property type="match status" value="1"/>
</dbReference>
<keyword evidence="8" id="KW-1185">Reference proteome</keyword>
<dbReference type="PRINTS" id="PR00755">
    <property type="entry name" value="AFLATOXINBRP"/>
</dbReference>
<dbReference type="PANTHER" id="PTHR47784">
    <property type="entry name" value="STEROL UPTAKE CONTROL PROTEIN 2"/>
    <property type="match status" value="1"/>
</dbReference>
<reference evidence="7" key="2">
    <citation type="journal article" date="2023" name="IMA Fungus">
        <title>Comparative genomic study of the Penicillium genus elucidates a diverse pangenome and 15 lateral gene transfer events.</title>
        <authorList>
            <person name="Petersen C."/>
            <person name="Sorensen T."/>
            <person name="Nielsen M.R."/>
            <person name="Sondergaard T.E."/>
            <person name="Sorensen J.L."/>
            <person name="Fitzpatrick D.A."/>
            <person name="Frisvad J.C."/>
            <person name="Nielsen K.L."/>
        </authorList>
    </citation>
    <scope>NUCLEOTIDE SEQUENCE</scope>
    <source>
        <strain evidence="7">IBT 30728</strain>
    </source>
</reference>
<dbReference type="EMBL" id="JAPWDQ010000009">
    <property type="protein sequence ID" value="KAJ5481061.1"/>
    <property type="molecule type" value="Genomic_DNA"/>
</dbReference>
<keyword evidence="4" id="KW-0539">Nucleus</keyword>
<dbReference type="InterPro" id="IPR036864">
    <property type="entry name" value="Zn2-C6_fun-type_DNA-bd_sf"/>
</dbReference>
<feature type="compositionally biased region" description="Low complexity" evidence="5">
    <location>
        <begin position="103"/>
        <end position="114"/>
    </location>
</feature>
<proteinExistence type="predicted"/>
<accession>A0A9W9X284</accession>
<evidence type="ECO:0000256" key="1">
    <source>
        <dbReference type="ARBA" id="ARBA00023015"/>
    </source>
</evidence>
<evidence type="ECO:0000256" key="4">
    <source>
        <dbReference type="ARBA" id="ARBA00023242"/>
    </source>
</evidence>
<dbReference type="GO" id="GO:0003677">
    <property type="term" value="F:DNA binding"/>
    <property type="evidence" value="ECO:0007669"/>
    <property type="project" value="UniProtKB-KW"/>
</dbReference>
<dbReference type="GO" id="GO:0001228">
    <property type="term" value="F:DNA-binding transcription activator activity, RNA polymerase II-specific"/>
    <property type="evidence" value="ECO:0007669"/>
    <property type="project" value="TreeGrafter"/>
</dbReference>
<protein>
    <recommendedName>
        <fullName evidence="6">Zn(2)-C6 fungal-type domain-containing protein</fullName>
    </recommendedName>
</protein>
<dbReference type="Pfam" id="PF00172">
    <property type="entry name" value="Zn_clus"/>
    <property type="match status" value="1"/>
</dbReference>
<feature type="region of interest" description="Disordered" evidence="5">
    <location>
        <begin position="62"/>
        <end position="114"/>
    </location>
</feature>
<evidence type="ECO:0000256" key="5">
    <source>
        <dbReference type="SAM" id="MobiDB-lite"/>
    </source>
</evidence>
<dbReference type="GO" id="GO:0008270">
    <property type="term" value="F:zinc ion binding"/>
    <property type="evidence" value="ECO:0007669"/>
    <property type="project" value="InterPro"/>
</dbReference>
<evidence type="ECO:0000256" key="2">
    <source>
        <dbReference type="ARBA" id="ARBA00023125"/>
    </source>
</evidence>
<evidence type="ECO:0000259" key="6">
    <source>
        <dbReference type="PROSITE" id="PS50048"/>
    </source>
</evidence>
<feature type="compositionally biased region" description="Polar residues" evidence="5">
    <location>
        <begin position="62"/>
        <end position="73"/>
    </location>
</feature>
<dbReference type="InterPro" id="IPR001138">
    <property type="entry name" value="Zn2Cys6_DnaBD"/>
</dbReference>
<feature type="domain" description="Zn(2)-C6 fungal-type" evidence="6">
    <location>
        <begin position="13"/>
        <end position="43"/>
    </location>
</feature>
<evidence type="ECO:0000313" key="8">
    <source>
        <dbReference type="Proteomes" id="UP001148312"/>
    </source>
</evidence>
<dbReference type="SUPFAM" id="SSF57701">
    <property type="entry name" value="Zn2/Cys6 DNA-binding domain"/>
    <property type="match status" value="1"/>
</dbReference>
<keyword evidence="1" id="KW-0805">Transcription regulation</keyword>
<dbReference type="PROSITE" id="PS00463">
    <property type="entry name" value="ZN2_CY6_FUNGAL_1"/>
    <property type="match status" value="1"/>
</dbReference>
<keyword evidence="3" id="KW-0804">Transcription</keyword>
<name>A0A9W9X284_9EURO</name>
<gene>
    <name evidence="7" type="ORF">N7539_006955</name>
</gene>
<evidence type="ECO:0000256" key="3">
    <source>
        <dbReference type="ARBA" id="ARBA00023163"/>
    </source>
</evidence>
<dbReference type="InterPro" id="IPR053157">
    <property type="entry name" value="Sterol_Uptake_Regulator"/>
</dbReference>
<feature type="compositionally biased region" description="Low complexity" evidence="5">
    <location>
        <begin position="74"/>
        <end position="87"/>
    </location>
</feature>
<comment type="caution">
    <text evidence="7">The sequence shown here is derived from an EMBL/GenBank/DDBJ whole genome shotgun (WGS) entry which is preliminary data.</text>
</comment>
<dbReference type="InterPro" id="IPR021858">
    <property type="entry name" value="Fun_TF"/>
</dbReference>
<reference evidence="7" key="1">
    <citation type="submission" date="2022-12" db="EMBL/GenBank/DDBJ databases">
        <authorList>
            <person name="Petersen C."/>
        </authorList>
    </citation>
    <scope>NUCLEOTIDE SEQUENCE</scope>
    <source>
        <strain evidence="7">IBT 30728</strain>
    </source>
</reference>